<feature type="binding site" evidence="11">
    <location>
        <position position="252"/>
    </location>
    <ligand>
        <name>Ca(2+)</name>
        <dbReference type="ChEBI" id="CHEBI:29108"/>
        <label>3</label>
    </ligand>
</feature>
<evidence type="ECO:0000313" key="17">
    <source>
        <dbReference type="EMBL" id="KAG8227946.1"/>
    </source>
</evidence>
<dbReference type="SUPFAM" id="SSF50923">
    <property type="entry name" value="Hemopexin-like domain"/>
    <property type="match status" value="1"/>
</dbReference>
<feature type="region of interest" description="Disordered" evidence="15">
    <location>
        <begin position="73"/>
        <end position="97"/>
    </location>
</feature>
<evidence type="ECO:0000256" key="5">
    <source>
        <dbReference type="ARBA" id="ARBA00022801"/>
    </source>
</evidence>
<feature type="binding site" evidence="10">
    <location>
        <position position="310"/>
    </location>
    <ligand>
        <name>Zn(2+)</name>
        <dbReference type="ChEBI" id="CHEBI:29105"/>
        <label>2</label>
        <note>catalytic</note>
    </ligand>
</feature>
<dbReference type="SMART" id="SM00120">
    <property type="entry name" value="HX"/>
    <property type="match status" value="4"/>
</dbReference>
<evidence type="ECO:0000256" key="2">
    <source>
        <dbReference type="ARBA" id="ARBA00022670"/>
    </source>
</evidence>
<keyword evidence="8" id="KW-0865">Zymogen</keyword>
<dbReference type="GO" id="GO:0030198">
    <property type="term" value="P:extracellular matrix organization"/>
    <property type="evidence" value="ECO:0007669"/>
    <property type="project" value="TreeGrafter"/>
</dbReference>
<keyword evidence="5" id="KW-0378">Hydrolase</keyword>
<feature type="binding site" evidence="11">
    <location>
        <position position="260"/>
    </location>
    <ligand>
        <name>Zn(2+)</name>
        <dbReference type="ChEBI" id="CHEBI:29105"/>
        <label>1</label>
    </ligand>
</feature>
<feature type="repeat" description="Hemopexin" evidence="14">
    <location>
        <begin position="467"/>
        <end position="512"/>
    </location>
</feature>
<dbReference type="PANTHER" id="PTHR10201:SF169">
    <property type="entry name" value="MATRIX METALLOPROTEINASE-16-LIKE PROTEIN"/>
    <property type="match status" value="1"/>
</dbReference>
<evidence type="ECO:0000256" key="11">
    <source>
        <dbReference type="PIRSR" id="PIRSR621190-2"/>
    </source>
</evidence>
<feature type="binding site" evidence="11">
    <location>
        <position position="280"/>
    </location>
    <ligand>
        <name>Ca(2+)</name>
        <dbReference type="ChEBI" id="CHEBI:29108"/>
        <label>1</label>
    </ligand>
</feature>
<keyword evidence="2" id="KW-0645">Protease</keyword>
<dbReference type="PROSITE" id="PS51642">
    <property type="entry name" value="HEMOPEXIN_2"/>
    <property type="match status" value="4"/>
</dbReference>
<dbReference type="GO" id="GO:0006508">
    <property type="term" value="P:proteolysis"/>
    <property type="evidence" value="ECO:0007669"/>
    <property type="project" value="UniProtKB-KW"/>
</dbReference>
<dbReference type="InterPro" id="IPR033739">
    <property type="entry name" value="M10A_MMP"/>
</dbReference>
<dbReference type="CDD" id="cd00094">
    <property type="entry name" value="HX"/>
    <property type="match status" value="1"/>
</dbReference>
<proteinExistence type="inferred from homology"/>
<dbReference type="FunFam" id="3.40.390.10:FF:000022">
    <property type="entry name" value="Matrix metalloproteinase 1, isoform C"/>
    <property type="match status" value="1"/>
</dbReference>
<feature type="binding site" evidence="11">
    <location>
        <position position="273"/>
    </location>
    <ligand>
        <name>Ca(2+)</name>
        <dbReference type="ChEBI" id="CHEBI:29108"/>
        <label>2</label>
    </ligand>
</feature>
<dbReference type="GO" id="GO:0030574">
    <property type="term" value="P:collagen catabolic process"/>
    <property type="evidence" value="ECO:0007669"/>
    <property type="project" value="TreeGrafter"/>
</dbReference>
<reference evidence="17" key="1">
    <citation type="submission" date="2013-04" db="EMBL/GenBank/DDBJ databases">
        <authorList>
            <person name="Qu J."/>
            <person name="Murali S.C."/>
            <person name="Bandaranaike D."/>
            <person name="Bellair M."/>
            <person name="Blankenburg K."/>
            <person name="Chao H."/>
            <person name="Dinh H."/>
            <person name="Doddapaneni H."/>
            <person name="Downs B."/>
            <person name="Dugan-Rocha S."/>
            <person name="Elkadiri S."/>
            <person name="Gnanaolivu R.D."/>
            <person name="Hernandez B."/>
            <person name="Javaid M."/>
            <person name="Jayaseelan J.C."/>
            <person name="Lee S."/>
            <person name="Li M."/>
            <person name="Ming W."/>
            <person name="Munidasa M."/>
            <person name="Muniz J."/>
            <person name="Nguyen L."/>
            <person name="Ongeri F."/>
            <person name="Osuji N."/>
            <person name="Pu L.-L."/>
            <person name="Puazo M."/>
            <person name="Qu C."/>
            <person name="Quiroz J."/>
            <person name="Raj R."/>
            <person name="Weissenberger G."/>
            <person name="Xin Y."/>
            <person name="Zou X."/>
            <person name="Han Y."/>
            <person name="Richards S."/>
            <person name="Worley K."/>
            <person name="Muzny D."/>
            <person name="Gibbs R."/>
        </authorList>
    </citation>
    <scope>NUCLEOTIDE SEQUENCE</scope>
    <source>
        <strain evidence="17">Sampled in the wild</strain>
    </source>
</reference>
<feature type="binding site" evidence="11">
    <location>
        <position position="280"/>
    </location>
    <ligand>
        <name>Ca(2+)</name>
        <dbReference type="ChEBI" id="CHEBI:29108"/>
        <label>3</label>
    </ligand>
</feature>
<feature type="binding site" evidence="11">
    <location>
        <position position="471"/>
    </location>
    <ligand>
        <name>Ca(2+)</name>
        <dbReference type="ChEBI" id="CHEBI:29108"/>
        <label>4</label>
    </ligand>
</feature>
<gene>
    <name evidence="17" type="ORF">J437_LFUL008390</name>
</gene>
<evidence type="ECO:0000256" key="1">
    <source>
        <dbReference type="ARBA" id="ARBA00010370"/>
    </source>
</evidence>
<dbReference type="CDD" id="cd04278">
    <property type="entry name" value="ZnMc_MMP"/>
    <property type="match status" value="1"/>
</dbReference>
<organism evidence="17 18">
    <name type="scientific">Ladona fulva</name>
    <name type="common">Scarce chaser dragonfly</name>
    <name type="synonym">Libellula fulva</name>
    <dbReference type="NCBI Taxonomy" id="123851"/>
    <lineage>
        <taxon>Eukaryota</taxon>
        <taxon>Metazoa</taxon>
        <taxon>Ecdysozoa</taxon>
        <taxon>Arthropoda</taxon>
        <taxon>Hexapoda</taxon>
        <taxon>Insecta</taxon>
        <taxon>Pterygota</taxon>
        <taxon>Palaeoptera</taxon>
        <taxon>Odonata</taxon>
        <taxon>Epiprocta</taxon>
        <taxon>Anisoptera</taxon>
        <taxon>Libelluloidea</taxon>
        <taxon>Libellulidae</taxon>
        <taxon>Ladona</taxon>
    </lineage>
</organism>
<feature type="binding site" evidence="11">
    <location>
        <position position="520"/>
    </location>
    <ligand>
        <name>Ca(2+)</name>
        <dbReference type="ChEBI" id="CHEBI:29108"/>
        <label>4</label>
    </ligand>
</feature>
<keyword evidence="3 10" id="KW-0479">Metal-binding</keyword>
<dbReference type="InterPro" id="IPR006026">
    <property type="entry name" value="Peptidase_Metallo"/>
</dbReference>
<feature type="binding site" evidence="10">
    <location>
        <position position="300"/>
    </location>
    <ligand>
        <name>Zn(2+)</name>
        <dbReference type="ChEBI" id="CHEBI:29105"/>
        <label>2</label>
        <note>catalytic</note>
    </ligand>
</feature>
<feature type="binding site" evidence="11">
    <location>
        <position position="318"/>
    </location>
    <ligand>
        <name>Zn(2+)</name>
        <dbReference type="ChEBI" id="CHEBI:29105"/>
        <label>2</label>
        <note>catalytic</note>
    </ligand>
</feature>
<keyword evidence="11" id="KW-0106">Calcium</keyword>
<dbReference type="EMBL" id="KZ308350">
    <property type="protein sequence ID" value="KAG8227946.1"/>
    <property type="molecule type" value="Genomic_DNA"/>
</dbReference>
<dbReference type="PANTHER" id="PTHR10201">
    <property type="entry name" value="MATRIX METALLOPROTEINASE"/>
    <property type="match status" value="1"/>
</dbReference>
<evidence type="ECO:0000256" key="13">
    <source>
        <dbReference type="PIRSR" id="PIRSR621190-5"/>
    </source>
</evidence>
<keyword evidence="4" id="KW-0677">Repeat</keyword>
<comment type="cofactor">
    <cofactor evidence="11">
        <name>Zn(2+)</name>
        <dbReference type="ChEBI" id="CHEBI:29105"/>
    </cofactor>
    <text evidence="11">Binds 2 Zn(2+) ions per subunit.</text>
</comment>
<dbReference type="InterPro" id="IPR000585">
    <property type="entry name" value="Hemopexin-like_dom"/>
</dbReference>
<dbReference type="InterPro" id="IPR024079">
    <property type="entry name" value="MetalloPept_cat_dom_sf"/>
</dbReference>
<feature type="binding site" description="in inhibited form" evidence="11">
    <location>
        <position position="160"/>
    </location>
    <ligand>
        <name>Zn(2+)</name>
        <dbReference type="ChEBI" id="CHEBI:29105"/>
        <label>2</label>
        <note>catalytic</note>
    </ligand>
</feature>
<keyword evidence="12" id="KW-1015">Disulfide bond</keyword>
<feature type="binding site" evidence="11">
    <location>
        <position position="275"/>
    </location>
    <ligand>
        <name>Zn(2+)</name>
        <dbReference type="ChEBI" id="CHEBI:29105"/>
        <label>1</label>
    </ligand>
</feature>
<feature type="repeat" description="Hemopexin" evidence="14">
    <location>
        <begin position="516"/>
        <end position="562"/>
    </location>
</feature>
<dbReference type="Proteomes" id="UP000792457">
    <property type="component" value="Unassembled WGS sequence"/>
</dbReference>
<dbReference type="InterPro" id="IPR018487">
    <property type="entry name" value="Hemopexin-like_repeat"/>
</dbReference>
<dbReference type="InterPro" id="IPR036375">
    <property type="entry name" value="Hemopexin-like_dom_sf"/>
</dbReference>
<evidence type="ECO:0000256" key="7">
    <source>
        <dbReference type="ARBA" id="ARBA00023049"/>
    </source>
</evidence>
<feature type="short sequence motif" description="Cysteine switch" evidence="13">
    <location>
        <begin position="158"/>
        <end position="165"/>
    </location>
</feature>
<feature type="domain" description="Peptidase metallopeptidase" evidence="16">
    <location>
        <begin position="181"/>
        <end position="345"/>
    </location>
</feature>
<feature type="binding site" evidence="10">
    <location>
        <position position="304"/>
    </location>
    <ligand>
        <name>Zn(2+)</name>
        <dbReference type="ChEBI" id="CHEBI:29105"/>
        <label>2</label>
        <note>catalytic</note>
    </ligand>
</feature>
<feature type="binding site" evidence="11">
    <location>
        <position position="247"/>
    </location>
    <ligand>
        <name>Zn(2+)</name>
        <dbReference type="ChEBI" id="CHEBI:29105"/>
        <label>1</label>
    </ligand>
</feature>
<name>A0A8K0NZM1_LADFU</name>
<evidence type="ECO:0000313" key="18">
    <source>
        <dbReference type="Proteomes" id="UP000792457"/>
    </source>
</evidence>
<dbReference type="GO" id="GO:0004222">
    <property type="term" value="F:metalloendopeptidase activity"/>
    <property type="evidence" value="ECO:0007669"/>
    <property type="project" value="InterPro"/>
</dbReference>
<feature type="compositionally biased region" description="Basic and acidic residues" evidence="15">
    <location>
        <begin position="375"/>
        <end position="428"/>
    </location>
</feature>
<feature type="binding site" evidence="11">
    <location>
        <position position="271"/>
    </location>
    <ligand>
        <name>Ca(2+)</name>
        <dbReference type="ChEBI" id="CHEBI:29108"/>
        <label>2</label>
    </ligand>
</feature>
<comment type="cofactor">
    <cofactor evidence="11">
        <name>Ca(2+)</name>
        <dbReference type="ChEBI" id="CHEBI:29108"/>
    </cofactor>
    <text evidence="11">Can bind about 5 Ca(2+) ions per subunit.</text>
</comment>
<evidence type="ECO:0000259" key="16">
    <source>
        <dbReference type="SMART" id="SM00235"/>
    </source>
</evidence>
<feature type="region of interest" description="Disordered" evidence="15">
    <location>
        <begin position="351"/>
        <end position="446"/>
    </location>
</feature>
<dbReference type="InterPro" id="IPR036365">
    <property type="entry name" value="PGBD-like_sf"/>
</dbReference>
<dbReference type="PIRSF" id="PIRSF001191">
    <property type="entry name" value="Peptidase_M10A_matrix"/>
    <property type="match status" value="1"/>
</dbReference>
<dbReference type="GO" id="GO:0031012">
    <property type="term" value="C:extracellular matrix"/>
    <property type="evidence" value="ECO:0007669"/>
    <property type="project" value="InterPro"/>
</dbReference>
<dbReference type="PRINTS" id="PR00138">
    <property type="entry name" value="MATRIXIN"/>
</dbReference>
<sequence length="659" mass="73459">MIAQSGSEKKFTSDEECVIAEDIKRRQNRLKTVGSLEGIGVRNLLRMPRPWLPLSLLLILRLSAAAPVGPVTESPAEVSADHQGTGGIGNQTTGPRKDPIKAVRFMRQFGYLEAVTPEAEALYSDSTIRDALLLVQKFGAIEETGVLDEATLRLMEAPRCGVADVKPESPGIQRRKRYVIGSEGWKKRNITYRIVNWSPKLGKAVTEREFQRAFSVWSDYSRLKFTPAPPYFPADIEIFFATGAHGDGYPLDGPGGVLAHAFYPYEAGHWGGDVHFDEDEEWRLRPAEDQGIDIFFVAVHELGHSLGLAHSFVPTSVMFPYYRGYVQDLTLDYDDIHGLYQLYISSYTAKEEEAEERGNHDDEEDNEVGGGENGDGDRNDVGNGDREEEERKGESGQDVDEGGKGGESEGGRGGESEGEDGVRKGEGEKGEEEGTGEGRSTTERNGCAGDCVTVEAHLGCQAIDICRGKIDAASILREELFFFKGECVWRFKDRGLIKNGYPVPIQQLFQFLPEKVKRVDAIYQRLNDSAIVIFAGNQFWVSDGDRLIQNSPLPLSAYGLPSSLQKIDAAMVWGKNDKIFIFSDDRYWRFNESTSMMDEGYPQPMGRWRGVPENLDAALTWTDGATYFFRESSFWRFDNTIIKTEEGFPLSTSSIWLGC</sequence>
<evidence type="ECO:0000256" key="15">
    <source>
        <dbReference type="SAM" id="MobiDB-lite"/>
    </source>
</evidence>
<evidence type="ECO:0000256" key="12">
    <source>
        <dbReference type="PIRSR" id="PIRSR621190-3"/>
    </source>
</evidence>
<keyword evidence="6 10" id="KW-0862">Zinc</keyword>
<evidence type="ECO:0000256" key="6">
    <source>
        <dbReference type="ARBA" id="ARBA00022833"/>
    </source>
</evidence>
<feature type="repeat" description="Hemopexin" evidence="14">
    <location>
        <begin position="564"/>
        <end position="612"/>
    </location>
</feature>
<dbReference type="GO" id="GO:0005615">
    <property type="term" value="C:extracellular space"/>
    <property type="evidence" value="ECO:0007669"/>
    <property type="project" value="TreeGrafter"/>
</dbReference>
<dbReference type="FunFam" id="2.110.10.10:FF:000018">
    <property type="entry name" value="Matrix metallopeptidase 25b"/>
    <property type="match status" value="1"/>
</dbReference>
<feature type="binding site" evidence="11">
    <location>
        <position position="277"/>
    </location>
    <ligand>
        <name>Ca(2+)</name>
        <dbReference type="ChEBI" id="CHEBI:29108"/>
        <label>3</label>
    </ligand>
</feature>
<evidence type="ECO:0000256" key="9">
    <source>
        <dbReference type="PIRSR" id="PIRSR001191-1"/>
    </source>
</evidence>
<feature type="repeat" description="Hemopexin" evidence="14">
    <location>
        <begin position="613"/>
        <end position="659"/>
    </location>
</feature>
<dbReference type="InterPro" id="IPR021190">
    <property type="entry name" value="Pept_M10A"/>
</dbReference>
<feature type="disulfide bond" evidence="12">
    <location>
        <begin position="466"/>
        <end position="659"/>
    </location>
</feature>
<protein>
    <recommendedName>
        <fullName evidence="16">Peptidase metallopeptidase domain-containing protein</fullName>
    </recommendedName>
</protein>
<comment type="similarity">
    <text evidence="1">Belongs to the peptidase M10A family.</text>
</comment>
<comment type="caution">
    <text evidence="17">The sequence shown here is derived from an EMBL/GenBank/DDBJ whole genome shotgun (WGS) entry which is preliminary data.</text>
</comment>
<dbReference type="AlphaFoldDB" id="A0A8K0NZM1"/>
<evidence type="ECO:0000256" key="10">
    <source>
        <dbReference type="PIRSR" id="PIRSR001191-2"/>
    </source>
</evidence>
<evidence type="ECO:0000256" key="3">
    <source>
        <dbReference type="ARBA" id="ARBA00022723"/>
    </source>
</evidence>
<dbReference type="GO" id="GO:0008270">
    <property type="term" value="F:zinc ion binding"/>
    <property type="evidence" value="ECO:0007669"/>
    <property type="project" value="InterPro"/>
</dbReference>
<feature type="binding site" evidence="11">
    <location>
        <position position="570"/>
    </location>
    <ligand>
        <name>Ca(2+)</name>
        <dbReference type="ChEBI" id="CHEBI:29108"/>
        <label>5</label>
    </ligand>
</feature>
<dbReference type="Gene3D" id="3.40.390.10">
    <property type="entry name" value="Collagenase (Catalytic Domain)"/>
    <property type="match status" value="1"/>
</dbReference>
<dbReference type="InterPro" id="IPR001818">
    <property type="entry name" value="Pept_M10_metallopeptidase"/>
</dbReference>
<feature type="binding site" evidence="11">
    <location>
        <position position="245"/>
    </location>
    <ligand>
        <name>Zn(2+)</name>
        <dbReference type="ChEBI" id="CHEBI:29105"/>
        <label>1</label>
    </ligand>
</feature>
<evidence type="ECO:0000256" key="4">
    <source>
        <dbReference type="ARBA" id="ARBA00022737"/>
    </source>
</evidence>
<feature type="binding site" evidence="11">
    <location>
        <position position="616"/>
    </location>
    <ligand>
        <name>Ca(2+)</name>
        <dbReference type="ChEBI" id="CHEBI:29108"/>
        <label>4</label>
    </ligand>
</feature>
<keyword evidence="7" id="KW-0482">Metalloprotease</keyword>
<dbReference type="SMART" id="SM00235">
    <property type="entry name" value="ZnMc"/>
    <property type="match status" value="1"/>
</dbReference>
<evidence type="ECO:0000256" key="8">
    <source>
        <dbReference type="ARBA" id="ARBA00023145"/>
    </source>
</evidence>
<dbReference type="OrthoDB" id="406838at2759"/>
<dbReference type="SUPFAM" id="SSF55486">
    <property type="entry name" value="Metalloproteases ('zincins'), catalytic domain"/>
    <property type="match status" value="1"/>
</dbReference>
<feature type="binding site" evidence="11">
    <location>
        <position position="235"/>
    </location>
    <ligand>
        <name>Ca(2+)</name>
        <dbReference type="ChEBI" id="CHEBI:29108"/>
        <label>2</label>
    </ligand>
</feature>
<feature type="binding site" evidence="11">
    <location>
        <position position="253"/>
    </location>
    <ligand>
        <name>Ca(2+)</name>
        <dbReference type="ChEBI" id="CHEBI:29108"/>
        <label>3</label>
    </ligand>
</feature>
<keyword evidence="18" id="KW-1185">Reference proteome</keyword>
<dbReference type="Pfam" id="PF00413">
    <property type="entry name" value="Peptidase_M10"/>
    <property type="match status" value="1"/>
</dbReference>
<dbReference type="Pfam" id="PF00045">
    <property type="entry name" value="Hemopexin"/>
    <property type="match status" value="3"/>
</dbReference>
<evidence type="ECO:0000256" key="14">
    <source>
        <dbReference type="PROSITE-ProRule" id="PRU01011"/>
    </source>
</evidence>
<reference evidence="17" key="2">
    <citation type="submission" date="2017-10" db="EMBL/GenBank/DDBJ databases">
        <title>Ladona fulva Genome sequencing and assembly.</title>
        <authorList>
            <person name="Murali S."/>
            <person name="Richards S."/>
            <person name="Bandaranaike D."/>
            <person name="Bellair M."/>
            <person name="Blankenburg K."/>
            <person name="Chao H."/>
            <person name="Dinh H."/>
            <person name="Doddapaneni H."/>
            <person name="Dugan-Rocha S."/>
            <person name="Elkadiri S."/>
            <person name="Gnanaolivu R."/>
            <person name="Hernandez B."/>
            <person name="Skinner E."/>
            <person name="Javaid M."/>
            <person name="Lee S."/>
            <person name="Li M."/>
            <person name="Ming W."/>
            <person name="Munidasa M."/>
            <person name="Muniz J."/>
            <person name="Nguyen L."/>
            <person name="Hughes D."/>
            <person name="Osuji N."/>
            <person name="Pu L.-L."/>
            <person name="Puazo M."/>
            <person name="Qu C."/>
            <person name="Quiroz J."/>
            <person name="Raj R."/>
            <person name="Weissenberger G."/>
            <person name="Xin Y."/>
            <person name="Zou X."/>
            <person name="Han Y."/>
            <person name="Worley K."/>
            <person name="Muzny D."/>
            <person name="Gibbs R."/>
        </authorList>
    </citation>
    <scope>NUCLEOTIDE SEQUENCE</scope>
    <source>
        <strain evidence="17">Sampled in the wild</strain>
    </source>
</reference>
<accession>A0A8K0NZM1</accession>
<feature type="active site" evidence="9">
    <location>
        <position position="301"/>
    </location>
</feature>
<dbReference type="Gene3D" id="2.110.10.10">
    <property type="entry name" value="Hemopexin-like domain"/>
    <property type="match status" value="1"/>
</dbReference>
<dbReference type="SUPFAM" id="SSF47090">
    <property type="entry name" value="PGBD-like"/>
    <property type="match status" value="1"/>
</dbReference>